<evidence type="ECO:0000259" key="3">
    <source>
        <dbReference type="Pfam" id="PF00561"/>
    </source>
</evidence>
<dbReference type="PRINTS" id="PR00111">
    <property type="entry name" value="ABHYDROLASE"/>
</dbReference>
<feature type="chain" id="PRO_5004901361" evidence="2">
    <location>
        <begin position="27"/>
        <end position="295"/>
    </location>
</feature>
<evidence type="ECO:0000256" key="1">
    <source>
        <dbReference type="SAM" id="MobiDB-lite"/>
    </source>
</evidence>
<protein>
    <submittedName>
        <fullName evidence="4">Alpha/beta hydrolase fold-1</fullName>
    </submittedName>
</protein>
<keyword evidence="2" id="KW-0732">Signal</keyword>
<dbReference type="PANTHER" id="PTHR43689">
    <property type="entry name" value="HYDROLASE"/>
    <property type="match status" value="1"/>
</dbReference>
<evidence type="ECO:0000256" key="2">
    <source>
        <dbReference type="SAM" id="SignalP"/>
    </source>
</evidence>
<dbReference type="InterPro" id="IPR000073">
    <property type="entry name" value="AB_hydrolase_1"/>
</dbReference>
<evidence type="ECO:0000313" key="5">
    <source>
        <dbReference type="Proteomes" id="UP000019335"/>
    </source>
</evidence>
<sequence>MFARMRGADWLPLCFFLIGPVLRTQAFSSPCLPCRDPTFPSSPSLPSFSSFCTVFSPPHAFVRPTASSSIQPYHPRHQRPTLQPCGHGIFPFLPPSRPPATSAPQGLPPLPSSPSSTSSSHPPVLLLHGFDSSCLEYRRLHPLLSPYLDAYAVDMMGWGFSQLRGVQDFSAEAKREYLHAFWVHVLKERPMVLVGASLGGAAAVDFAHTYPEAVKKLVLIDAQVYIDGVGPMASFPPPLAALGIRVLQSKALRSYAGTLSYHDAPLYSTRDAMHIGRLHTHRDGWDEASVRYMLR</sequence>
<dbReference type="AlphaFoldDB" id="W7TZ87"/>
<accession>W7TZ87</accession>
<dbReference type="EMBL" id="AZIL01000822">
    <property type="protein sequence ID" value="EWM25946.1"/>
    <property type="molecule type" value="Genomic_DNA"/>
</dbReference>
<feature type="domain" description="AB hydrolase-1" evidence="3">
    <location>
        <begin position="122"/>
        <end position="284"/>
    </location>
</feature>
<organism evidence="4 5">
    <name type="scientific">Nannochloropsis gaditana</name>
    <dbReference type="NCBI Taxonomy" id="72520"/>
    <lineage>
        <taxon>Eukaryota</taxon>
        <taxon>Sar</taxon>
        <taxon>Stramenopiles</taxon>
        <taxon>Ochrophyta</taxon>
        <taxon>Eustigmatophyceae</taxon>
        <taxon>Eustigmatales</taxon>
        <taxon>Monodopsidaceae</taxon>
        <taxon>Nannochloropsis</taxon>
    </lineage>
</organism>
<keyword evidence="5" id="KW-1185">Reference proteome</keyword>
<dbReference type="SUPFAM" id="SSF53474">
    <property type="entry name" value="alpha/beta-Hydrolases"/>
    <property type="match status" value="1"/>
</dbReference>
<dbReference type="InterPro" id="IPR029058">
    <property type="entry name" value="AB_hydrolase_fold"/>
</dbReference>
<keyword evidence="4" id="KW-0378">Hydrolase</keyword>
<dbReference type="Pfam" id="PF00561">
    <property type="entry name" value="Abhydrolase_1"/>
    <property type="match status" value="1"/>
</dbReference>
<dbReference type="Gene3D" id="3.40.50.1820">
    <property type="entry name" value="alpha/beta hydrolase"/>
    <property type="match status" value="1"/>
</dbReference>
<reference evidence="4 5" key="1">
    <citation type="journal article" date="2014" name="Mol. Plant">
        <title>Chromosome Scale Genome Assembly and Transcriptome Profiling of Nannochloropsis gaditana in Nitrogen Depletion.</title>
        <authorList>
            <person name="Corteggiani Carpinelli E."/>
            <person name="Telatin A."/>
            <person name="Vitulo N."/>
            <person name="Forcato C."/>
            <person name="D'Angelo M."/>
            <person name="Schiavon R."/>
            <person name="Vezzi A."/>
            <person name="Giacometti G.M."/>
            <person name="Morosinotto T."/>
            <person name="Valle G."/>
        </authorList>
    </citation>
    <scope>NUCLEOTIDE SEQUENCE [LARGE SCALE GENOMIC DNA]</scope>
    <source>
        <strain evidence="4 5">B-31</strain>
    </source>
</reference>
<gene>
    <name evidence="4" type="ORF">Naga_100721g1</name>
</gene>
<proteinExistence type="predicted"/>
<evidence type="ECO:0000313" key="4">
    <source>
        <dbReference type="EMBL" id="EWM25946.1"/>
    </source>
</evidence>
<feature type="region of interest" description="Disordered" evidence="1">
    <location>
        <begin position="99"/>
        <end position="119"/>
    </location>
</feature>
<dbReference type="GO" id="GO:0016787">
    <property type="term" value="F:hydrolase activity"/>
    <property type="evidence" value="ECO:0007669"/>
    <property type="project" value="UniProtKB-KW"/>
</dbReference>
<dbReference type="Proteomes" id="UP000019335">
    <property type="component" value="Chromosome 10"/>
</dbReference>
<comment type="caution">
    <text evidence="4">The sequence shown here is derived from an EMBL/GenBank/DDBJ whole genome shotgun (WGS) entry which is preliminary data.</text>
</comment>
<dbReference type="OrthoDB" id="6431331at2759"/>
<name>W7TZ87_9STRA</name>
<dbReference type="PANTHER" id="PTHR43689:SF8">
    <property type="entry name" value="ALPHA_BETA-HYDROLASES SUPERFAMILY PROTEIN"/>
    <property type="match status" value="1"/>
</dbReference>
<feature type="signal peptide" evidence="2">
    <location>
        <begin position="1"/>
        <end position="26"/>
    </location>
</feature>